<accession>A0ABR2Q748</accession>
<proteinExistence type="predicted"/>
<dbReference type="InterPro" id="IPR002156">
    <property type="entry name" value="RNaseH_domain"/>
</dbReference>
<dbReference type="InterPro" id="IPR001938">
    <property type="entry name" value="Thaumatin"/>
</dbReference>
<dbReference type="PANTHER" id="PTHR47723">
    <property type="entry name" value="OS05G0353850 PROTEIN"/>
    <property type="match status" value="1"/>
</dbReference>
<dbReference type="PROSITE" id="PS51367">
    <property type="entry name" value="THAUMATIN_2"/>
    <property type="match status" value="1"/>
</dbReference>
<feature type="domain" description="RNase H type-1" evidence="2">
    <location>
        <begin position="199"/>
        <end position="257"/>
    </location>
</feature>
<name>A0ABR2Q748_9ROSI</name>
<evidence type="ECO:0000313" key="3">
    <source>
        <dbReference type="EMBL" id="KAK8996498.1"/>
    </source>
</evidence>
<dbReference type="PANTHER" id="PTHR47723:SF19">
    <property type="entry name" value="POLYNUCLEOTIDYL TRANSFERASE, RIBONUCLEASE H-LIKE SUPERFAMILY PROTEIN"/>
    <property type="match status" value="1"/>
</dbReference>
<evidence type="ECO:0000259" key="2">
    <source>
        <dbReference type="Pfam" id="PF13456"/>
    </source>
</evidence>
<dbReference type="Proteomes" id="UP001396334">
    <property type="component" value="Unassembled WGS sequence"/>
</dbReference>
<keyword evidence="4" id="KW-1185">Reference proteome</keyword>
<evidence type="ECO:0000256" key="1">
    <source>
        <dbReference type="SAM" id="MobiDB-lite"/>
    </source>
</evidence>
<organism evidence="3 4">
    <name type="scientific">Hibiscus sabdariffa</name>
    <name type="common">roselle</name>
    <dbReference type="NCBI Taxonomy" id="183260"/>
    <lineage>
        <taxon>Eukaryota</taxon>
        <taxon>Viridiplantae</taxon>
        <taxon>Streptophyta</taxon>
        <taxon>Embryophyta</taxon>
        <taxon>Tracheophyta</taxon>
        <taxon>Spermatophyta</taxon>
        <taxon>Magnoliopsida</taxon>
        <taxon>eudicotyledons</taxon>
        <taxon>Gunneridae</taxon>
        <taxon>Pentapetalae</taxon>
        <taxon>rosids</taxon>
        <taxon>malvids</taxon>
        <taxon>Malvales</taxon>
        <taxon>Malvaceae</taxon>
        <taxon>Malvoideae</taxon>
        <taxon>Hibiscus</taxon>
    </lineage>
</organism>
<dbReference type="Gene3D" id="2.60.110.10">
    <property type="entry name" value="Thaumatin"/>
    <property type="match status" value="1"/>
</dbReference>
<dbReference type="InterPro" id="IPR037176">
    <property type="entry name" value="Osmotin/thaumatin-like_sf"/>
</dbReference>
<dbReference type="Pfam" id="PF00314">
    <property type="entry name" value="Thaumatin"/>
    <property type="match status" value="1"/>
</dbReference>
<feature type="region of interest" description="Disordered" evidence="1">
    <location>
        <begin position="1"/>
        <end position="39"/>
    </location>
</feature>
<feature type="compositionally biased region" description="Polar residues" evidence="1">
    <location>
        <begin position="1"/>
        <end position="10"/>
    </location>
</feature>
<dbReference type="Pfam" id="PF13456">
    <property type="entry name" value="RVT_3"/>
    <property type="match status" value="1"/>
</dbReference>
<sequence>MPLSYVASNNPKHRLSSDSRRWILSPSRPNSSSWHHSRGMDGFGHGQVASLTKNWQPACETGDCDGRLQCNGLIGKPPATLIQVALQGDKGKPNFYDEAAQFEHSLDIEQEEIYTIGMEILVPRSLGKYYSRPSCGRSRSIVILRSFSTHHSNEVVILISKAWALSYGMSTLPSSSQPLSSHHVPIQWQSAAERWFTINSDSVVDCHSSYGKAGSVIRYANGDWFVGFYKYLGISQPLHAELWGILEGLGVTWNYGLK</sequence>
<reference evidence="3 4" key="1">
    <citation type="journal article" date="2024" name="G3 (Bethesda)">
        <title>Genome assembly of Hibiscus sabdariffa L. provides insights into metabolisms of medicinal natural products.</title>
        <authorList>
            <person name="Kim T."/>
        </authorList>
    </citation>
    <scope>NUCLEOTIDE SEQUENCE [LARGE SCALE GENOMIC DNA]</scope>
    <source>
        <strain evidence="3">TK-2024</strain>
        <tissue evidence="3">Old leaves</tissue>
    </source>
</reference>
<gene>
    <name evidence="3" type="ORF">V6N11_081770</name>
</gene>
<evidence type="ECO:0000313" key="4">
    <source>
        <dbReference type="Proteomes" id="UP001396334"/>
    </source>
</evidence>
<protein>
    <recommendedName>
        <fullName evidence="2">RNase H type-1 domain-containing protein</fullName>
    </recommendedName>
</protein>
<dbReference type="InterPro" id="IPR053151">
    <property type="entry name" value="RNase_H-like"/>
</dbReference>
<dbReference type="SUPFAM" id="SSF49870">
    <property type="entry name" value="Osmotin, thaumatin-like protein"/>
    <property type="match status" value="1"/>
</dbReference>
<dbReference type="EMBL" id="JBBPBN010000044">
    <property type="protein sequence ID" value="KAK8996498.1"/>
    <property type="molecule type" value="Genomic_DNA"/>
</dbReference>
<comment type="caution">
    <text evidence="3">The sequence shown here is derived from an EMBL/GenBank/DDBJ whole genome shotgun (WGS) entry which is preliminary data.</text>
</comment>